<dbReference type="Proteomes" id="UP001198701">
    <property type="component" value="Unassembled WGS sequence"/>
</dbReference>
<evidence type="ECO:0000313" key="2">
    <source>
        <dbReference type="EMBL" id="MCC6069603.1"/>
    </source>
</evidence>
<dbReference type="EMBL" id="JAJHPV010000004">
    <property type="protein sequence ID" value="MCC6069603.1"/>
    <property type="molecule type" value="Genomic_DNA"/>
</dbReference>
<name>A0ABS8IP41_9BURK</name>
<feature type="chain" id="PRO_5045050755" description="Secreted protein" evidence="1">
    <location>
        <begin position="20"/>
        <end position="224"/>
    </location>
</feature>
<proteinExistence type="predicted"/>
<dbReference type="RefSeq" id="WP_229430544.1">
    <property type="nucleotide sequence ID" value="NZ_JAJHPV010000004.1"/>
</dbReference>
<evidence type="ECO:0008006" key="4">
    <source>
        <dbReference type="Google" id="ProtNLM"/>
    </source>
</evidence>
<keyword evidence="1" id="KW-0732">Signal</keyword>
<gene>
    <name evidence="2" type="ORF">LMJ30_01365</name>
</gene>
<sequence>MKRLTLIFAGVLLAGAAAAADKGPTWGTHGMALFGGKEALYASHLPMFHAPHDYQVVLQVRIADPKLDAALRQRLDGKTALWTIDPEKFELNRLAPHAAAAVREFKADLVDGHFERGGKTQYAGATVVVDKVLVYRQLSADAARRASARYVQLGSGKQRYLVKEIDSRPDFDHIVALEASPALATGAVVADKQALDETPAAALERALPGAKVTGTVYFDTADLK</sequence>
<evidence type="ECO:0000313" key="3">
    <source>
        <dbReference type="Proteomes" id="UP001198701"/>
    </source>
</evidence>
<protein>
    <recommendedName>
        <fullName evidence="4">Secreted protein</fullName>
    </recommendedName>
</protein>
<comment type="caution">
    <text evidence="2">The sequence shown here is derived from an EMBL/GenBank/DDBJ whole genome shotgun (WGS) entry which is preliminary data.</text>
</comment>
<feature type="signal peptide" evidence="1">
    <location>
        <begin position="1"/>
        <end position="19"/>
    </location>
</feature>
<evidence type="ECO:0000256" key="1">
    <source>
        <dbReference type="SAM" id="SignalP"/>
    </source>
</evidence>
<accession>A0ABS8IP41</accession>
<keyword evidence="3" id="KW-1185">Reference proteome</keyword>
<reference evidence="2 3" key="1">
    <citation type="submission" date="2021-11" db="EMBL/GenBank/DDBJ databases">
        <authorList>
            <person name="Huq M.A."/>
        </authorList>
    </citation>
    <scope>NUCLEOTIDE SEQUENCE [LARGE SCALE GENOMIC DNA]</scope>
    <source>
        <strain evidence="2 3">MAHUQ-52</strain>
    </source>
</reference>
<organism evidence="2 3">
    <name type="scientific">Massilia agrisoli</name>
    <dbReference type="NCBI Taxonomy" id="2892444"/>
    <lineage>
        <taxon>Bacteria</taxon>
        <taxon>Pseudomonadati</taxon>
        <taxon>Pseudomonadota</taxon>
        <taxon>Betaproteobacteria</taxon>
        <taxon>Burkholderiales</taxon>
        <taxon>Oxalobacteraceae</taxon>
        <taxon>Telluria group</taxon>
        <taxon>Massilia</taxon>
    </lineage>
</organism>